<feature type="transmembrane region" description="Helical" evidence="1">
    <location>
        <begin position="223"/>
        <end position="243"/>
    </location>
</feature>
<keyword evidence="1" id="KW-0812">Transmembrane</keyword>
<feature type="transmembrane region" description="Helical" evidence="1">
    <location>
        <begin position="37"/>
        <end position="56"/>
    </location>
</feature>
<protein>
    <submittedName>
        <fullName evidence="2">Uncharacterized protein</fullName>
    </submittedName>
</protein>
<keyword evidence="1" id="KW-1133">Transmembrane helix</keyword>
<evidence type="ECO:0000256" key="1">
    <source>
        <dbReference type="SAM" id="Phobius"/>
    </source>
</evidence>
<dbReference type="AlphaFoldDB" id="A0A562UAA3"/>
<keyword evidence="1" id="KW-0472">Membrane</keyword>
<evidence type="ECO:0000313" key="3">
    <source>
        <dbReference type="Proteomes" id="UP000317010"/>
    </source>
</evidence>
<comment type="caution">
    <text evidence="2">The sequence shown here is derived from an EMBL/GenBank/DDBJ whole genome shotgun (WGS) entry which is preliminary data.</text>
</comment>
<keyword evidence="3" id="KW-1185">Reference proteome</keyword>
<proteinExistence type="predicted"/>
<feature type="transmembrane region" description="Helical" evidence="1">
    <location>
        <begin position="282"/>
        <end position="302"/>
    </location>
</feature>
<sequence>MEEFTNSRGYKIFYSIAAFLMIAFALFLLSLDRSRTGDGLLAFPIVIFLLALWIIVSQIRRKIIISADGIISINAFGTKEIPTANVKGCRITPKVIVIESAAPNHTKITINNYSDLGNSEDLAKWLKENFADLNEVDLKQEQEKLANDTSLGATEEERNKKIEKAKQISIAYNIWGGVGGFAMLFFSNKFTVLFLFLYPLAGILVMQFSSGLIKFVSDSKRSVYWFIVIGFMVPAIITLVKSIGDYEIYQFQNAFILIIISALFISFLLYKTGINNALPKGGQIFFMLLISVMYMYGNIVTINCVFDESKPQIIYTKVESVDISNSKGTHYYLYLKPWEEHGSPGSIEVSSKIYYRHPVGSSITVNLKHGLFNIPWFTVSN</sequence>
<gene>
    <name evidence="2" type="ORF">JN11_01542</name>
</gene>
<feature type="transmembrane region" description="Helical" evidence="1">
    <location>
        <begin position="192"/>
        <end position="216"/>
    </location>
</feature>
<name>A0A562UAA3_9SPHI</name>
<dbReference type="OrthoDB" id="5936019at2"/>
<feature type="transmembrane region" description="Helical" evidence="1">
    <location>
        <begin position="12"/>
        <end position="31"/>
    </location>
</feature>
<dbReference type="Proteomes" id="UP000317010">
    <property type="component" value="Unassembled WGS sequence"/>
</dbReference>
<organism evidence="2 3">
    <name type="scientific">Mucilaginibacter frigoritolerans</name>
    <dbReference type="NCBI Taxonomy" id="652788"/>
    <lineage>
        <taxon>Bacteria</taxon>
        <taxon>Pseudomonadati</taxon>
        <taxon>Bacteroidota</taxon>
        <taxon>Sphingobacteriia</taxon>
        <taxon>Sphingobacteriales</taxon>
        <taxon>Sphingobacteriaceae</taxon>
        <taxon>Mucilaginibacter</taxon>
    </lineage>
</organism>
<feature type="transmembrane region" description="Helical" evidence="1">
    <location>
        <begin position="249"/>
        <end position="270"/>
    </location>
</feature>
<dbReference type="RefSeq" id="WP_144911278.1">
    <property type="nucleotide sequence ID" value="NZ_VLLI01000003.1"/>
</dbReference>
<evidence type="ECO:0000313" key="2">
    <source>
        <dbReference type="EMBL" id="TWJ02569.1"/>
    </source>
</evidence>
<reference evidence="2 3" key="1">
    <citation type="submission" date="2019-07" db="EMBL/GenBank/DDBJ databases">
        <title>Genomic Encyclopedia of Archaeal and Bacterial Type Strains, Phase II (KMG-II): from individual species to whole genera.</title>
        <authorList>
            <person name="Goeker M."/>
        </authorList>
    </citation>
    <scope>NUCLEOTIDE SEQUENCE [LARGE SCALE GENOMIC DNA]</scope>
    <source>
        <strain evidence="2 3">ATCC BAA-1854</strain>
    </source>
</reference>
<dbReference type="EMBL" id="VLLI01000003">
    <property type="protein sequence ID" value="TWJ02569.1"/>
    <property type="molecule type" value="Genomic_DNA"/>
</dbReference>
<feature type="transmembrane region" description="Helical" evidence="1">
    <location>
        <begin position="168"/>
        <end position="186"/>
    </location>
</feature>
<accession>A0A562UAA3</accession>